<feature type="region of interest" description="Disordered" evidence="1">
    <location>
        <begin position="1"/>
        <end position="27"/>
    </location>
</feature>
<name>A0AAV4LAX5_9BACL</name>
<evidence type="ECO:0008006" key="4">
    <source>
        <dbReference type="Google" id="ProtNLM"/>
    </source>
</evidence>
<sequence length="89" mass="10691">MVKRSRTHSSVHSPSSHDTEKKHTLADALSASVLQKLKQTKEELEAEEARKKEELRKQEEERQRLEKKRLENDFQYLLENSNLDWRKFK</sequence>
<protein>
    <recommendedName>
        <fullName evidence="4">DUF3886 domain-containing protein</fullName>
    </recommendedName>
</protein>
<keyword evidence="3" id="KW-1185">Reference proteome</keyword>
<feature type="compositionally biased region" description="Basic and acidic residues" evidence="1">
    <location>
        <begin position="15"/>
        <end position="25"/>
    </location>
</feature>
<organism evidence="2 3">
    <name type="scientific">Collibacillus ludicampi</name>
    <dbReference type="NCBI Taxonomy" id="2771369"/>
    <lineage>
        <taxon>Bacteria</taxon>
        <taxon>Bacillati</taxon>
        <taxon>Bacillota</taxon>
        <taxon>Bacilli</taxon>
        <taxon>Bacillales</taxon>
        <taxon>Alicyclobacillaceae</taxon>
        <taxon>Collibacillus</taxon>
    </lineage>
</organism>
<dbReference type="Proteomes" id="UP001057291">
    <property type="component" value="Unassembled WGS sequence"/>
</dbReference>
<dbReference type="InterPro" id="IPR024980">
    <property type="entry name" value="DUF3886"/>
</dbReference>
<gene>
    <name evidence="2" type="ORF">DNHGIG_05410</name>
</gene>
<feature type="region of interest" description="Disordered" evidence="1">
    <location>
        <begin position="40"/>
        <end position="66"/>
    </location>
</feature>
<dbReference type="EMBL" id="BOQE01000001">
    <property type="protein sequence ID" value="GIM44992.1"/>
    <property type="molecule type" value="Genomic_DNA"/>
</dbReference>
<reference evidence="2" key="1">
    <citation type="journal article" date="2023" name="Int. J. Syst. Evol. Microbiol.">
        <title>Collibacillus ludicampi gen. nov., sp. nov., a new soil bacterium of the family Alicyclobacillaceae.</title>
        <authorList>
            <person name="Jojima T."/>
            <person name="Ioku Y."/>
            <person name="Fukuta Y."/>
            <person name="Shirasaka N."/>
            <person name="Matsumura Y."/>
            <person name="Mori M."/>
        </authorList>
    </citation>
    <scope>NUCLEOTIDE SEQUENCE</scope>
    <source>
        <strain evidence="2">TP075</strain>
    </source>
</reference>
<accession>A0AAV4LAX5</accession>
<proteinExistence type="predicted"/>
<evidence type="ECO:0000313" key="2">
    <source>
        <dbReference type="EMBL" id="GIM44992.1"/>
    </source>
</evidence>
<evidence type="ECO:0000256" key="1">
    <source>
        <dbReference type="SAM" id="MobiDB-lite"/>
    </source>
</evidence>
<evidence type="ECO:0000313" key="3">
    <source>
        <dbReference type="Proteomes" id="UP001057291"/>
    </source>
</evidence>
<dbReference type="AlphaFoldDB" id="A0AAV4LAX5"/>
<comment type="caution">
    <text evidence="2">The sequence shown here is derived from an EMBL/GenBank/DDBJ whole genome shotgun (WGS) entry which is preliminary data.</text>
</comment>
<dbReference type="Pfam" id="PF13025">
    <property type="entry name" value="DUF3886"/>
    <property type="match status" value="1"/>
</dbReference>